<protein>
    <submittedName>
        <fullName evidence="2">CRISPR-associated protein, Csx6 family</fullName>
    </submittedName>
</protein>
<dbReference type="RefSeq" id="WP_085213298.1">
    <property type="nucleotide sequence ID" value="NZ_FXAM01000001.1"/>
</dbReference>
<sequence>MNATEATPTQPETYPRRILLAVTGLTPQVVTETLYYLARLRAVPYIPTEVHLLTTGEGASRAELTLLDADKGYFHRFCDDYGLTGQIHFGREHIHVITDGDNRPLPDISTEEDSHGAGDFIANRIRQMAEFADSSLHVSIAGGRKTMGFYAGYALSLFGRPQDRLSHVIVSDPFESTQEFYYPPPKPRVIFTRDQRPVRTDEARIMLAEIPFVRLRDGVPKMLRQGRASFGEVVEATQRNLLPTLVTLLPVRCSVRVGEVEVRLEPRQFAFYGWLAERQAAGEPPLRAVEADAGAFLDIYSRVLRALGRDEFAIDDVLDRFEGRTRLDRKFIHETCSRINGKLEDALGPLARQVHGILATGERGESEYALAVPMDRINWEE</sequence>
<dbReference type="AlphaFoldDB" id="A0A1Y6CX46"/>
<dbReference type="OrthoDB" id="9805822at2"/>
<feature type="domain" description="CRISPR system ring nuclease SSO2081-like" evidence="1">
    <location>
        <begin position="26"/>
        <end position="241"/>
    </location>
</feature>
<reference evidence="2 3" key="1">
    <citation type="submission" date="2016-12" db="EMBL/GenBank/DDBJ databases">
        <authorList>
            <person name="Song W.-J."/>
            <person name="Kurnit D.M."/>
        </authorList>
    </citation>
    <scope>NUCLEOTIDE SEQUENCE [LARGE SCALE GENOMIC DNA]</scope>
    <source>
        <strain evidence="2 3">175</strain>
    </source>
</reference>
<gene>
    <name evidence="2" type="ORF">SAMN02949497_2591</name>
</gene>
<dbReference type="EMBL" id="FXAM01000001">
    <property type="protein sequence ID" value="SMF95238.1"/>
    <property type="molecule type" value="Genomic_DNA"/>
</dbReference>
<keyword evidence="3" id="KW-1185">Reference proteome</keyword>
<dbReference type="STRING" id="1760988.SAMN02949497_2591"/>
<dbReference type="InterPro" id="IPR013413">
    <property type="entry name" value="CRISPR-assoc_prot_NE0113"/>
</dbReference>
<dbReference type="CDD" id="cd09741">
    <property type="entry name" value="Csx1_III-U"/>
    <property type="match status" value="1"/>
</dbReference>
<dbReference type="InterPro" id="IPR019092">
    <property type="entry name" value="SSO2081-like_dom"/>
</dbReference>
<evidence type="ECO:0000313" key="2">
    <source>
        <dbReference type="EMBL" id="SMF95238.1"/>
    </source>
</evidence>
<accession>A0A1Y6CX46</accession>
<proteinExistence type="predicted"/>
<evidence type="ECO:0000313" key="3">
    <source>
        <dbReference type="Proteomes" id="UP000192923"/>
    </source>
</evidence>
<evidence type="ECO:0000259" key="1">
    <source>
        <dbReference type="Pfam" id="PF09623"/>
    </source>
</evidence>
<name>A0A1Y6CX46_9GAMM</name>
<dbReference type="Pfam" id="PF09623">
    <property type="entry name" value="Cas_NE0113"/>
    <property type="match status" value="1"/>
</dbReference>
<organism evidence="2 3">
    <name type="scientific">Methylomagnum ishizawai</name>
    <dbReference type="NCBI Taxonomy" id="1760988"/>
    <lineage>
        <taxon>Bacteria</taxon>
        <taxon>Pseudomonadati</taxon>
        <taxon>Pseudomonadota</taxon>
        <taxon>Gammaproteobacteria</taxon>
        <taxon>Methylococcales</taxon>
        <taxon>Methylococcaceae</taxon>
        <taxon>Methylomagnum</taxon>
    </lineage>
</organism>
<dbReference type="NCBIfam" id="TIGR02584">
    <property type="entry name" value="cas_NE0113"/>
    <property type="match status" value="1"/>
</dbReference>
<dbReference type="Proteomes" id="UP000192923">
    <property type="component" value="Unassembled WGS sequence"/>
</dbReference>